<evidence type="ECO:0000259" key="1">
    <source>
        <dbReference type="Pfam" id="PF01402"/>
    </source>
</evidence>
<sequence length="54" mass="6252">MGNRMPKTGDSANNEIFTMRISKKLKDKLNELAKRKNKSSSELIRELIESASRW</sequence>
<dbReference type="Pfam" id="PF01402">
    <property type="entry name" value="RHH_1"/>
    <property type="match status" value="1"/>
</dbReference>
<dbReference type="EMBL" id="FZNT01000001">
    <property type="protein sequence ID" value="SNR32473.1"/>
    <property type="molecule type" value="Genomic_DNA"/>
</dbReference>
<dbReference type="AlphaFoldDB" id="A0A238VFK6"/>
<dbReference type="RefSeq" id="WP_089379937.1">
    <property type="nucleotide sequence ID" value="NZ_FZNT01000001.1"/>
</dbReference>
<dbReference type="CDD" id="cd22231">
    <property type="entry name" value="RHH_NikR_HicB-like"/>
    <property type="match status" value="1"/>
</dbReference>
<dbReference type="GO" id="GO:0006355">
    <property type="term" value="P:regulation of DNA-templated transcription"/>
    <property type="evidence" value="ECO:0007669"/>
    <property type="project" value="InterPro"/>
</dbReference>
<proteinExistence type="predicted"/>
<accession>A0A238VFK6</accession>
<feature type="domain" description="Ribbon-helix-helix protein CopG" evidence="1">
    <location>
        <begin position="17"/>
        <end position="49"/>
    </location>
</feature>
<dbReference type="Proteomes" id="UP000198384">
    <property type="component" value="Unassembled WGS sequence"/>
</dbReference>
<evidence type="ECO:0000313" key="3">
    <source>
        <dbReference type="Proteomes" id="UP000198384"/>
    </source>
</evidence>
<evidence type="ECO:0000313" key="2">
    <source>
        <dbReference type="EMBL" id="SNR32473.1"/>
    </source>
</evidence>
<dbReference type="InterPro" id="IPR010985">
    <property type="entry name" value="Ribbon_hlx_hlx"/>
</dbReference>
<reference evidence="2 3" key="1">
    <citation type="submission" date="2017-06" db="EMBL/GenBank/DDBJ databases">
        <authorList>
            <person name="Kim H.J."/>
            <person name="Triplett B.A."/>
        </authorList>
    </citation>
    <scope>NUCLEOTIDE SEQUENCE [LARGE SCALE GENOMIC DNA]</scope>
    <source>
        <strain evidence="2 3">DSM 29150</strain>
    </source>
</reference>
<gene>
    <name evidence="2" type="ORF">SAMN06265371_101276</name>
</gene>
<protein>
    <submittedName>
        <fullName evidence="2">Ribbon-helix-helix protein, copG family</fullName>
    </submittedName>
</protein>
<name>A0A238VFK6_9FLAO</name>
<dbReference type="SUPFAM" id="SSF47598">
    <property type="entry name" value="Ribbon-helix-helix"/>
    <property type="match status" value="1"/>
</dbReference>
<keyword evidence="3" id="KW-1185">Reference proteome</keyword>
<organism evidence="2 3">
    <name type="scientific">Lutibacter agarilyticus</name>
    <dbReference type="NCBI Taxonomy" id="1109740"/>
    <lineage>
        <taxon>Bacteria</taxon>
        <taxon>Pseudomonadati</taxon>
        <taxon>Bacteroidota</taxon>
        <taxon>Flavobacteriia</taxon>
        <taxon>Flavobacteriales</taxon>
        <taxon>Flavobacteriaceae</taxon>
        <taxon>Lutibacter</taxon>
    </lineage>
</organism>
<dbReference type="InterPro" id="IPR002145">
    <property type="entry name" value="CopG"/>
</dbReference>